<sequence length="296" mass="33395">MVITPDIPDLPFTVEEGMKCFVLVAEPVTRELLPGIKMKGWGYNGSIPGPTIRVKQGDWVKIRVINHLPEATSVHWHGLDIPNSMDGVPEVEPTPKIRPGEYFDYCFQIMNAPGTHMYHTHHNTVTQELMGLGGGFIIESGCNDYIHRDYFIMLQEFHLQGLPKGELRKGDYDLDPLTDSFNFFTMNGRCFPYSNSLPVKYGENIRIRLGNIGMNAHPIHLHGHQFLLTAADGNEISSSARLLRNTIEVSSGTTYDLLFCANNPGTWPFHCHMPHHISNNFTKPIGGMFKTIVYEK</sequence>
<dbReference type="Pfam" id="PF07731">
    <property type="entry name" value="Cu-oxidase_2"/>
    <property type="match status" value="1"/>
</dbReference>
<keyword evidence="4" id="KW-1185">Reference proteome</keyword>
<dbReference type="Proteomes" id="UP000526125">
    <property type="component" value="Unassembled WGS sequence"/>
</dbReference>
<evidence type="ECO:0000259" key="1">
    <source>
        <dbReference type="Pfam" id="PF07731"/>
    </source>
</evidence>
<feature type="domain" description="Plastocyanin-like" evidence="2">
    <location>
        <begin position="32"/>
        <end position="140"/>
    </location>
</feature>
<dbReference type="InterPro" id="IPR045087">
    <property type="entry name" value="Cu-oxidase_fam"/>
</dbReference>
<evidence type="ECO:0000259" key="2">
    <source>
        <dbReference type="Pfam" id="PF07732"/>
    </source>
</evidence>
<dbReference type="AlphaFoldDB" id="A0A7Y6EV39"/>
<dbReference type="CDD" id="cd04202">
    <property type="entry name" value="CuRO_D2_2dMcoN_like"/>
    <property type="match status" value="1"/>
</dbReference>
<accession>A0A7Y6EV39</accession>
<dbReference type="PANTHER" id="PTHR11709">
    <property type="entry name" value="MULTI-COPPER OXIDASE"/>
    <property type="match status" value="1"/>
</dbReference>
<dbReference type="GO" id="GO:0016491">
    <property type="term" value="F:oxidoreductase activity"/>
    <property type="evidence" value="ECO:0007669"/>
    <property type="project" value="UniProtKB-KW"/>
</dbReference>
<gene>
    <name evidence="3" type="ORF">HP552_08945</name>
</gene>
<dbReference type="InterPro" id="IPR011707">
    <property type="entry name" value="Cu-oxidase-like_N"/>
</dbReference>
<dbReference type="SUPFAM" id="SSF49503">
    <property type="entry name" value="Cupredoxins"/>
    <property type="match status" value="2"/>
</dbReference>
<dbReference type="EMBL" id="JABMCB010000169">
    <property type="protein sequence ID" value="NUU75354.1"/>
    <property type="molecule type" value="Genomic_DNA"/>
</dbReference>
<proteinExistence type="predicted"/>
<evidence type="ECO:0000313" key="4">
    <source>
        <dbReference type="Proteomes" id="UP000526125"/>
    </source>
</evidence>
<dbReference type="GO" id="GO:0005507">
    <property type="term" value="F:copper ion binding"/>
    <property type="evidence" value="ECO:0007669"/>
    <property type="project" value="InterPro"/>
</dbReference>
<dbReference type="Gene3D" id="2.60.40.420">
    <property type="entry name" value="Cupredoxins - blue copper proteins"/>
    <property type="match status" value="2"/>
</dbReference>
<name>A0A7Y6EV39_9BACL</name>
<dbReference type="InterPro" id="IPR011706">
    <property type="entry name" value="Cu-oxidase_C"/>
</dbReference>
<dbReference type="RefSeq" id="WP_175395180.1">
    <property type="nucleotide sequence ID" value="NZ_JABMCB010000169.1"/>
</dbReference>
<dbReference type="CDD" id="cd13860">
    <property type="entry name" value="CuRO_1_2dMco_1"/>
    <property type="match status" value="1"/>
</dbReference>
<feature type="domain" description="Plastocyanin-like" evidence="1">
    <location>
        <begin position="182"/>
        <end position="280"/>
    </location>
</feature>
<evidence type="ECO:0000313" key="3">
    <source>
        <dbReference type="EMBL" id="NUU75354.1"/>
    </source>
</evidence>
<dbReference type="Pfam" id="PF07732">
    <property type="entry name" value="Cu-oxidase_3"/>
    <property type="match status" value="1"/>
</dbReference>
<organism evidence="3 4">
    <name type="scientific">Paenibacillus xylanilyticus</name>
    <dbReference type="NCBI Taxonomy" id="248903"/>
    <lineage>
        <taxon>Bacteria</taxon>
        <taxon>Bacillati</taxon>
        <taxon>Bacillota</taxon>
        <taxon>Bacilli</taxon>
        <taxon>Bacillales</taxon>
        <taxon>Paenibacillaceae</taxon>
        <taxon>Paenibacillus</taxon>
    </lineage>
</organism>
<protein>
    <submittedName>
        <fullName evidence="3">Copper oxidase</fullName>
    </submittedName>
</protein>
<comment type="caution">
    <text evidence="3">The sequence shown here is derived from an EMBL/GenBank/DDBJ whole genome shotgun (WGS) entry which is preliminary data.</text>
</comment>
<reference evidence="3 4" key="1">
    <citation type="submission" date="2020-05" db="EMBL/GenBank/DDBJ databases">
        <title>Genome Sequencing of Type Strains.</title>
        <authorList>
            <person name="Lemaire J.F."/>
            <person name="Inderbitzin P."/>
            <person name="Gregorio O.A."/>
            <person name="Collins S.B."/>
            <person name="Wespe N."/>
            <person name="Knight-Connoni V."/>
        </authorList>
    </citation>
    <scope>NUCLEOTIDE SEQUENCE [LARGE SCALE GENOMIC DNA]</scope>
    <source>
        <strain evidence="3 4">LMG 21957</strain>
    </source>
</reference>
<dbReference type="InterPro" id="IPR008972">
    <property type="entry name" value="Cupredoxin"/>
</dbReference>